<dbReference type="Proteomes" id="UP000070328">
    <property type="component" value="Unassembled WGS sequence"/>
</dbReference>
<dbReference type="AlphaFoldDB" id="A0A135SGC4"/>
<sequence>MPRQVISKPTMGPARRTRAHSQALINSAGAAATVSKMTGIDVPNIKGPNTLAAEPRAQEVKKGEKTKQVAKDEKVQKPKPRFETFHPFPRLPNEIKAMILCEYIDFEPAIIYASCKANKCYFPGLIDVNTGKDGRHSKYKCLAELAKGIPDFKAYIERQIGVSFHDLSYRPKEGVRKDKDLMVLIFNEKWSHLTWYSHPQRMISRERFVPGIENIGVMYDPSRLRGMGAVYGRKSYPCTIADLGMMIMNLRDIKNFYILVKLRGGGQSEQRQWMKKRLGIAKRPNKDLTVFEDKQRTWVEITRSTARHQGDGSLLREVANYLRQTERLYRSICTVYNGPPNVRFRILVASHFLNKTLGI</sequence>
<reference evidence="2 3" key="1">
    <citation type="submission" date="2014-02" db="EMBL/GenBank/DDBJ databases">
        <title>The genome sequence of Colletotrichum simmondsii CBS122122.</title>
        <authorList>
            <person name="Baroncelli R."/>
            <person name="Thon M.R."/>
        </authorList>
    </citation>
    <scope>NUCLEOTIDE SEQUENCE [LARGE SCALE GENOMIC DNA]</scope>
    <source>
        <strain evidence="2 3">CBS122122</strain>
    </source>
</reference>
<keyword evidence="3" id="KW-1185">Reference proteome</keyword>
<proteinExistence type="predicted"/>
<feature type="region of interest" description="Disordered" evidence="1">
    <location>
        <begin position="1"/>
        <end position="20"/>
    </location>
</feature>
<evidence type="ECO:0000313" key="2">
    <source>
        <dbReference type="EMBL" id="KXH34958.1"/>
    </source>
</evidence>
<evidence type="ECO:0000313" key="3">
    <source>
        <dbReference type="Proteomes" id="UP000070328"/>
    </source>
</evidence>
<dbReference type="EMBL" id="JFBX01000572">
    <property type="protein sequence ID" value="KXH34958.1"/>
    <property type="molecule type" value="Genomic_DNA"/>
</dbReference>
<comment type="caution">
    <text evidence="2">The sequence shown here is derived from an EMBL/GenBank/DDBJ whole genome shotgun (WGS) entry which is preliminary data.</text>
</comment>
<evidence type="ECO:0000256" key="1">
    <source>
        <dbReference type="SAM" id="MobiDB-lite"/>
    </source>
</evidence>
<gene>
    <name evidence="2" type="ORF">CSIM01_01994</name>
</gene>
<dbReference type="OrthoDB" id="4845882at2759"/>
<protein>
    <submittedName>
        <fullName evidence="2">Uncharacterized protein</fullName>
    </submittedName>
</protein>
<accession>A0A135SGC4</accession>
<feature type="region of interest" description="Disordered" evidence="1">
    <location>
        <begin position="59"/>
        <end position="83"/>
    </location>
</feature>
<organism evidence="2 3">
    <name type="scientific">Colletotrichum simmondsii</name>
    <dbReference type="NCBI Taxonomy" id="703756"/>
    <lineage>
        <taxon>Eukaryota</taxon>
        <taxon>Fungi</taxon>
        <taxon>Dikarya</taxon>
        <taxon>Ascomycota</taxon>
        <taxon>Pezizomycotina</taxon>
        <taxon>Sordariomycetes</taxon>
        <taxon>Hypocreomycetidae</taxon>
        <taxon>Glomerellales</taxon>
        <taxon>Glomerellaceae</taxon>
        <taxon>Colletotrichum</taxon>
        <taxon>Colletotrichum acutatum species complex</taxon>
    </lineage>
</organism>
<name>A0A135SGC4_9PEZI</name>